<dbReference type="EMBL" id="CYRY02009367">
    <property type="protein sequence ID" value="VCW77786.1"/>
    <property type="molecule type" value="Genomic_DNA"/>
</dbReference>
<dbReference type="Proteomes" id="UP000269945">
    <property type="component" value="Unassembled WGS sequence"/>
</dbReference>
<protein>
    <recommendedName>
        <fullName evidence="4">Phosphatidylinositol-specific phospholipase C X domain-containing protein</fullName>
    </recommendedName>
</protein>
<organism evidence="2 3">
    <name type="scientific">Gulo gulo</name>
    <name type="common">Wolverine</name>
    <name type="synonym">Gluton</name>
    <dbReference type="NCBI Taxonomy" id="48420"/>
    <lineage>
        <taxon>Eukaryota</taxon>
        <taxon>Metazoa</taxon>
        <taxon>Chordata</taxon>
        <taxon>Craniata</taxon>
        <taxon>Vertebrata</taxon>
        <taxon>Euteleostomi</taxon>
        <taxon>Mammalia</taxon>
        <taxon>Eutheria</taxon>
        <taxon>Laurasiatheria</taxon>
        <taxon>Carnivora</taxon>
        <taxon>Caniformia</taxon>
        <taxon>Musteloidea</taxon>
        <taxon>Mustelidae</taxon>
        <taxon>Guloninae</taxon>
        <taxon>Gulo</taxon>
    </lineage>
</organism>
<feature type="region of interest" description="Disordered" evidence="1">
    <location>
        <begin position="112"/>
        <end position="159"/>
    </location>
</feature>
<dbReference type="GO" id="GO:0008081">
    <property type="term" value="F:phosphoric diester hydrolase activity"/>
    <property type="evidence" value="ECO:0007669"/>
    <property type="project" value="InterPro"/>
</dbReference>
<reference evidence="2 3" key="1">
    <citation type="submission" date="2018-10" db="EMBL/GenBank/DDBJ databases">
        <authorList>
            <person name="Ekblom R."/>
            <person name="Jareborg N."/>
        </authorList>
    </citation>
    <scope>NUCLEOTIDE SEQUENCE [LARGE SCALE GENOMIC DNA]</scope>
    <source>
        <tissue evidence="2">Muscle</tissue>
    </source>
</reference>
<evidence type="ECO:0008006" key="4">
    <source>
        <dbReference type="Google" id="ProtNLM"/>
    </source>
</evidence>
<evidence type="ECO:0000313" key="2">
    <source>
        <dbReference type="EMBL" id="VCW77786.1"/>
    </source>
</evidence>
<dbReference type="GO" id="GO:0006629">
    <property type="term" value="P:lipid metabolic process"/>
    <property type="evidence" value="ECO:0007669"/>
    <property type="project" value="InterPro"/>
</dbReference>
<proteinExistence type="predicted"/>
<comment type="caution">
    <text evidence="2">The sequence shown here is derived from an EMBL/GenBank/DDBJ whole genome shotgun (WGS) entry which is preliminary data.</text>
</comment>
<evidence type="ECO:0000256" key="1">
    <source>
        <dbReference type="SAM" id="MobiDB-lite"/>
    </source>
</evidence>
<dbReference type="Gene3D" id="3.20.20.190">
    <property type="entry name" value="Phosphatidylinositol (PI) phosphodiesterase"/>
    <property type="match status" value="1"/>
</dbReference>
<feature type="non-terminal residue" evidence="2">
    <location>
        <position position="159"/>
    </location>
</feature>
<dbReference type="AlphaFoldDB" id="A0A9X9LNP2"/>
<dbReference type="SUPFAM" id="SSF51695">
    <property type="entry name" value="PLC-like phosphodiesterases"/>
    <property type="match status" value="1"/>
</dbReference>
<dbReference type="PANTHER" id="PTHR13593:SF24">
    <property type="entry name" value="PI-PLC X DOMAIN-CONTAINING PROTEIN 1"/>
    <property type="match status" value="1"/>
</dbReference>
<dbReference type="InterPro" id="IPR051057">
    <property type="entry name" value="PI-PLC_domain"/>
</dbReference>
<sequence length="159" mass="16880">MGGQVSTLGTFQSLPCTTNADWMSALCPVLWDVPLHQLSIPGSHDTMTYCLNKTSPISQTQSRLLQLLGKVLPCVTRPVVLRWSTTQVLVSHGVTRVLPAARCPDPCEWGEWSGNWTPDPPSRHAQPAGPPQPSGEAQGVCSLGGGRGGRQALTAEEGG</sequence>
<gene>
    <name evidence="2" type="ORF">BN2614_LOCUS1</name>
</gene>
<keyword evidence="3" id="KW-1185">Reference proteome</keyword>
<dbReference type="PANTHER" id="PTHR13593">
    <property type="match status" value="1"/>
</dbReference>
<dbReference type="InterPro" id="IPR017946">
    <property type="entry name" value="PLC-like_Pdiesterase_TIM-brl"/>
</dbReference>
<name>A0A9X9LNP2_GULGU</name>
<accession>A0A9X9LNP2</accession>
<evidence type="ECO:0000313" key="3">
    <source>
        <dbReference type="Proteomes" id="UP000269945"/>
    </source>
</evidence>